<reference evidence="1 2" key="1">
    <citation type="submission" date="2019-12" db="EMBL/GenBank/DDBJ databases">
        <title>Phage VP-HS15 from Vibrio parahaemolyticus.</title>
        <authorList>
            <person name="Liu X.-Q."/>
        </authorList>
    </citation>
    <scope>NUCLEOTIDE SEQUENCE [LARGE SCALE GENOMIC DNA]</scope>
</reference>
<dbReference type="EMBL" id="MN807240">
    <property type="protein sequence ID" value="QHB42735.1"/>
    <property type="molecule type" value="Genomic_DNA"/>
</dbReference>
<keyword evidence="2" id="KW-1185">Reference proteome</keyword>
<dbReference type="Pfam" id="PF24072">
    <property type="entry name" value="T7_gp14"/>
    <property type="match status" value="1"/>
</dbReference>
<organism evidence="1 2">
    <name type="scientific">Vibrio phage VP-HS15</name>
    <dbReference type="NCBI Taxonomy" id="2686284"/>
    <lineage>
        <taxon>Viruses</taxon>
        <taxon>Duplodnaviria</taxon>
        <taxon>Heunggongvirae</taxon>
        <taxon>Uroviricota</taxon>
        <taxon>Caudoviricetes</taxon>
        <taxon>Autographivirales</taxon>
        <taxon>Autosignataviridae</taxon>
        <taxon>Colwellvirinae</taxon>
        <taxon>Kaohsiungvirus</taxon>
        <taxon>Kaohsiungvirus VPHS15</taxon>
    </lineage>
</organism>
<evidence type="ECO:0000313" key="2">
    <source>
        <dbReference type="Proteomes" id="UP000464544"/>
    </source>
</evidence>
<dbReference type="Proteomes" id="UP000464544">
    <property type="component" value="Segment"/>
</dbReference>
<name>A0A6B9LIB9_9CAUD</name>
<dbReference type="InterPro" id="IPR038996">
    <property type="entry name" value="Gp14"/>
</dbReference>
<evidence type="ECO:0008006" key="3">
    <source>
        <dbReference type="Google" id="ProtNLM"/>
    </source>
</evidence>
<protein>
    <recommendedName>
        <fullName evidence="3">Internal virion protein B</fullName>
    </recommendedName>
</protein>
<sequence>MAVAAAGGAAAASSTAATTAAAVTAAVSIASAAYSMYAANQNAKAQEEAAERRNQQLVETTIANYDELSEQELEAQQASLEDSLSMQKDYLKEKGRINVMAAYSGIGGMSVASQLQDLERTKYNNFNVIQQNQQAAYDNIADQAESMRYGAMGSMDVTPISRPSAVAGLLNVGSAALQGYSNYQQAKAGLSQAAPAGESLRSGG</sequence>
<proteinExistence type="predicted"/>
<evidence type="ECO:0000313" key="1">
    <source>
        <dbReference type="EMBL" id="QHB42735.1"/>
    </source>
</evidence>
<accession>A0A6B9LIB9</accession>